<organism evidence="5 6">
    <name type="scientific">Natronomicrosphaera hydrolytica</name>
    <dbReference type="NCBI Taxonomy" id="3242702"/>
    <lineage>
        <taxon>Bacteria</taxon>
        <taxon>Pseudomonadati</taxon>
        <taxon>Planctomycetota</taxon>
        <taxon>Phycisphaerae</taxon>
        <taxon>Phycisphaerales</taxon>
        <taxon>Phycisphaeraceae</taxon>
        <taxon>Natronomicrosphaera</taxon>
    </lineage>
</organism>
<dbReference type="RefSeq" id="WP_425346631.1">
    <property type="nucleotide sequence ID" value="NZ_JBGUBD010000011.1"/>
</dbReference>
<dbReference type="GO" id="GO:0003677">
    <property type="term" value="F:DNA binding"/>
    <property type="evidence" value="ECO:0007669"/>
    <property type="project" value="UniProtKB-KW"/>
</dbReference>
<keyword evidence="2 5" id="KW-0238">DNA-binding</keyword>
<name>A0ABV4U8V2_9BACT</name>
<dbReference type="EMBL" id="JBGUBD010000011">
    <property type="protein sequence ID" value="MFA9479707.1"/>
    <property type="molecule type" value="Genomic_DNA"/>
</dbReference>
<dbReference type="InterPro" id="IPR010992">
    <property type="entry name" value="IHF-like_DNA-bd_dom_sf"/>
</dbReference>
<feature type="region of interest" description="Disordered" evidence="4">
    <location>
        <begin position="91"/>
        <end position="113"/>
    </location>
</feature>
<dbReference type="InterPro" id="IPR000119">
    <property type="entry name" value="Hist_DNA-bd"/>
</dbReference>
<protein>
    <submittedName>
        <fullName evidence="5">HU family DNA-binding protein</fullName>
    </submittedName>
</protein>
<dbReference type="PANTHER" id="PTHR33175:SF2">
    <property type="entry name" value="INTEGRATION HOST FACTOR SUBUNIT ALPHA"/>
    <property type="match status" value="1"/>
</dbReference>
<dbReference type="SUPFAM" id="SSF47729">
    <property type="entry name" value="IHF-like DNA-binding proteins"/>
    <property type="match status" value="1"/>
</dbReference>
<dbReference type="SMART" id="SM00411">
    <property type="entry name" value="BHL"/>
    <property type="match status" value="1"/>
</dbReference>
<accession>A0ABV4U8V2</accession>
<evidence type="ECO:0000313" key="6">
    <source>
        <dbReference type="Proteomes" id="UP001575105"/>
    </source>
</evidence>
<sequence>MATITKKELIDQIADATGEKRVVVKKVVQSFLDSIIVELGKGNRLEFRDFGVFEVKQRRARKAQNPKTLQEVWVPPKRTVKFKVGRLMKQTLTDDEDASSMSPTLDGQAETGV</sequence>
<comment type="similarity">
    <text evidence="1 3">Belongs to the bacterial histone-like protein family.</text>
</comment>
<dbReference type="PANTHER" id="PTHR33175">
    <property type="entry name" value="DNA-BINDING PROTEIN HU"/>
    <property type="match status" value="1"/>
</dbReference>
<evidence type="ECO:0000256" key="2">
    <source>
        <dbReference type="ARBA" id="ARBA00023125"/>
    </source>
</evidence>
<reference evidence="5 6" key="1">
    <citation type="submission" date="2024-08" db="EMBL/GenBank/DDBJ databases">
        <title>Whole-genome sequencing of halo(alkali)philic microorganisms from hypersaline lakes.</title>
        <authorList>
            <person name="Sorokin D.Y."/>
            <person name="Merkel A.Y."/>
            <person name="Messina E."/>
            <person name="Yakimov M."/>
        </authorList>
    </citation>
    <scope>NUCLEOTIDE SEQUENCE [LARGE SCALE GENOMIC DNA]</scope>
    <source>
        <strain evidence="5 6">AB-hyl4</strain>
    </source>
</reference>
<keyword evidence="6" id="KW-1185">Reference proteome</keyword>
<dbReference type="Gene3D" id="4.10.520.10">
    <property type="entry name" value="IHF-like DNA-binding proteins"/>
    <property type="match status" value="1"/>
</dbReference>
<dbReference type="PRINTS" id="PR01727">
    <property type="entry name" value="DNABINDINGHU"/>
</dbReference>
<comment type="caution">
    <text evidence="5">The sequence shown here is derived from an EMBL/GenBank/DDBJ whole genome shotgun (WGS) entry which is preliminary data.</text>
</comment>
<dbReference type="Proteomes" id="UP001575105">
    <property type="component" value="Unassembled WGS sequence"/>
</dbReference>
<evidence type="ECO:0000256" key="3">
    <source>
        <dbReference type="RuleBase" id="RU003939"/>
    </source>
</evidence>
<dbReference type="Pfam" id="PF00216">
    <property type="entry name" value="Bac_DNA_binding"/>
    <property type="match status" value="1"/>
</dbReference>
<dbReference type="CDD" id="cd13836">
    <property type="entry name" value="IHF_B"/>
    <property type="match status" value="1"/>
</dbReference>
<evidence type="ECO:0000256" key="4">
    <source>
        <dbReference type="SAM" id="MobiDB-lite"/>
    </source>
</evidence>
<gene>
    <name evidence="5" type="ORF">ACERK3_15575</name>
</gene>
<evidence type="ECO:0000313" key="5">
    <source>
        <dbReference type="EMBL" id="MFA9479707.1"/>
    </source>
</evidence>
<evidence type="ECO:0000256" key="1">
    <source>
        <dbReference type="ARBA" id="ARBA00010529"/>
    </source>
</evidence>
<proteinExistence type="inferred from homology"/>